<keyword evidence="1" id="KW-0472">Membrane</keyword>
<dbReference type="AlphaFoldDB" id="A0A2M4D9U7"/>
<accession>A0A2M4D9U7</accession>
<evidence type="ECO:0000313" key="2">
    <source>
        <dbReference type="EMBL" id="MBW74354.1"/>
    </source>
</evidence>
<sequence>MHHLHVAIVRTFVAKLPLAFLTVVSLLATVCAFVITQSNSLVKYTATECAHKLWLPALVGVVVVFLQLRLTRKLAITLGAPVQPYAYVFVFRLEVL</sequence>
<proteinExistence type="predicted"/>
<feature type="transmembrane region" description="Helical" evidence="1">
    <location>
        <begin position="50"/>
        <end position="68"/>
    </location>
</feature>
<evidence type="ECO:0000256" key="1">
    <source>
        <dbReference type="SAM" id="Phobius"/>
    </source>
</evidence>
<feature type="transmembrane region" description="Helical" evidence="1">
    <location>
        <begin position="12"/>
        <end position="35"/>
    </location>
</feature>
<reference evidence="2" key="1">
    <citation type="submission" date="2018-01" db="EMBL/GenBank/DDBJ databases">
        <title>An insight into the sialome of Amazonian anophelines.</title>
        <authorList>
            <person name="Ribeiro J.M."/>
            <person name="Scarpassa V."/>
            <person name="Calvo E."/>
        </authorList>
    </citation>
    <scope>NUCLEOTIDE SEQUENCE</scope>
</reference>
<protein>
    <submittedName>
        <fullName evidence="2">Uncharacterized protein</fullName>
    </submittedName>
</protein>
<keyword evidence="1" id="KW-0812">Transmembrane</keyword>
<organism evidence="2">
    <name type="scientific">Anopheles darlingi</name>
    <name type="common">Mosquito</name>
    <dbReference type="NCBI Taxonomy" id="43151"/>
    <lineage>
        <taxon>Eukaryota</taxon>
        <taxon>Metazoa</taxon>
        <taxon>Ecdysozoa</taxon>
        <taxon>Arthropoda</taxon>
        <taxon>Hexapoda</taxon>
        <taxon>Insecta</taxon>
        <taxon>Pterygota</taxon>
        <taxon>Neoptera</taxon>
        <taxon>Endopterygota</taxon>
        <taxon>Diptera</taxon>
        <taxon>Nematocera</taxon>
        <taxon>Culicoidea</taxon>
        <taxon>Culicidae</taxon>
        <taxon>Anophelinae</taxon>
        <taxon>Anopheles</taxon>
    </lineage>
</organism>
<keyword evidence="1" id="KW-1133">Transmembrane helix</keyword>
<name>A0A2M4D9U7_ANODA</name>
<dbReference type="EMBL" id="GGFL01010176">
    <property type="protein sequence ID" value="MBW74354.1"/>
    <property type="molecule type" value="Transcribed_RNA"/>
</dbReference>